<name>A0ABU1TX61_9BACL</name>
<comment type="caution">
    <text evidence="1">The sequence shown here is derived from an EMBL/GenBank/DDBJ whole genome shotgun (WGS) entry which is preliminary data.</text>
</comment>
<dbReference type="PROSITE" id="PS51257">
    <property type="entry name" value="PROKAR_LIPOPROTEIN"/>
    <property type="match status" value="1"/>
</dbReference>
<proteinExistence type="predicted"/>
<reference evidence="1 2" key="1">
    <citation type="submission" date="2023-07" db="EMBL/GenBank/DDBJ databases">
        <title>Sorghum-associated microbial communities from plants grown in Nebraska, USA.</title>
        <authorList>
            <person name="Schachtman D."/>
        </authorList>
    </citation>
    <scope>NUCLEOTIDE SEQUENCE [LARGE SCALE GENOMIC DNA]</scope>
    <source>
        <strain evidence="1 2">BE211</strain>
    </source>
</reference>
<accession>A0ABU1TX61</accession>
<gene>
    <name evidence="1" type="ORF">J2X07_000762</name>
</gene>
<dbReference type="EMBL" id="JAVDWA010000001">
    <property type="protein sequence ID" value="MDR7071787.1"/>
    <property type="molecule type" value="Genomic_DNA"/>
</dbReference>
<dbReference type="Proteomes" id="UP001258181">
    <property type="component" value="Unassembled WGS sequence"/>
</dbReference>
<evidence type="ECO:0000313" key="2">
    <source>
        <dbReference type="Proteomes" id="UP001258181"/>
    </source>
</evidence>
<keyword evidence="2" id="KW-1185">Reference proteome</keyword>
<dbReference type="RefSeq" id="WP_310256567.1">
    <property type="nucleotide sequence ID" value="NZ_JAVDWA010000001.1"/>
</dbReference>
<evidence type="ECO:0000313" key="1">
    <source>
        <dbReference type="EMBL" id="MDR7071787.1"/>
    </source>
</evidence>
<organism evidence="1 2">
    <name type="scientific">Fictibacillus barbaricus</name>
    <dbReference type="NCBI Taxonomy" id="182136"/>
    <lineage>
        <taxon>Bacteria</taxon>
        <taxon>Bacillati</taxon>
        <taxon>Bacillota</taxon>
        <taxon>Bacilli</taxon>
        <taxon>Bacillales</taxon>
        <taxon>Fictibacillaceae</taxon>
        <taxon>Fictibacillus</taxon>
    </lineage>
</organism>
<sequence>MAKAFLGLFVASIACFVIYGVLNFHTTWEGAYQELACSKEKTCITLRDQRYVLLINERGDLSLAITKIIYPFGLYEDFKVYPTEMNSHDKLPENGVSYTSISASGELIFGLTNRTDISFMVSVPDLSFSDQDYFKNEAMPLVSINNQKKFWYSYEPSQKGKQPVHIQFLNQQKEKVNVWE</sequence>
<protein>
    <submittedName>
        <fullName evidence="1">Uncharacterized protein</fullName>
    </submittedName>
</protein>